<protein>
    <submittedName>
        <fullName evidence="4">Uncharacterized protein</fullName>
    </submittedName>
</protein>
<keyword evidence="1" id="KW-0677">Repeat</keyword>
<dbReference type="InterPro" id="IPR036770">
    <property type="entry name" value="Ankyrin_rpt-contain_sf"/>
</dbReference>
<evidence type="ECO:0000256" key="2">
    <source>
        <dbReference type="ARBA" id="ARBA00023043"/>
    </source>
</evidence>
<evidence type="ECO:0000256" key="3">
    <source>
        <dbReference type="SAM" id="MobiDB-lite"/>
    </source>
</evidence>
<dbReference type="SMART" id="SM00248">
    <property type="entry name" value="ANK"/>
    <property type="match status" value="4"/>
</dbReference>
<dbReference type="OrthoDB" id="42656at2759"/>
<reference evidence="4" key="1">
    <citation type="submission" date="2020-06" db="EMBL/GenBank/DDBJ databases">
        <authorList>
            <consortium name="Plant Systems Biology data submission"/>
        </authorList>
    </citation>
    <scope>NUCLEOTIDE SEQUENCE</scope>
    <source>
        <strain evidence="4">D6</strain>
    </source>
</reference>
<name>A0A9N8EIG9_9STRA</name>
<keyword evidence="5" id="KW-1185">Reference proteome</keyword>
<dbReference type="PANTHER" id="PTHR24203">
    <property type="entry name" value="ANKYRIN REPEAT FAMILY PROTEIN"/>
    <property type="match status" value="1"/>
</dbReference>
<dbReference type="PANTHER" id="PTHR24203:SF45">
    <property type="entry name" value="ANKYRIN REPEAT DOMAIN 6"/>
    <property type="match status" value="1"/>
</dbReference>
<dbReference type="AlphaFoldDB" id="A0A9N8EIG9"/>
<evidence type="ECO:0000313" key="5">
    <source>
        <dbReference type="Proteomes" id="UP001153069"/>
    </source>
</evidence>
<gene>
    <name evidence="4" type="ORF">SEMRO_1153_G246990.1</name>
</gene>
<keyword evidence="2" id="KW-0040">ANK repeat</keyword>
<comment type="caution">
    <text evidence="4">The sequence shown here is derived from an EMBL/GenBank/DDBJ whole genome shotgun (WGS) entry which is preliminary data.</text>
</comment>
<dbReference type="Proteomes" id="UP001153069">
    <property type="component" value="Unassembled WGS sequence"/>
</dbReference>
<evidence type="ECO:0000313" key="4">
    <source>
        <dbReference type="EMBL" id="CAB9520995.1"/>
    </source>
</evidence>
<organism evidence="4 5">
    <name type="scientific">Seminavis robusta</name>
    <dbReference type="NCBI Taxonomy" id="568900"/>
    <lineage>
        <taxon>Eukaryota</taxon>
        <taxon>Sar</taxon>
        <taxon>Stramenopiles</taxon>
        <taxon>Ochrophyta</taxon>
        <taxon>Bacillariophyta</taxon>
        <taxon>Bacillariophyceae</taxon>
        <taxon>Bacillariophycidae</taxon>
        <taxon>Naviculales</taxon>
        <taxon>Naviculaceae</taxon>
        <taxon>Seminavis</taxon>
    </lineage>
</organism>
<feature type="region of interest" description="Disordered" evidence="3">
    <location>
        <begin position="1"/>
        <end position="23"/>
    </location>
</feature>
<dbReference type="Gene3D" id="1.25.40.20">
    <property type="entry name" value="Ankyrin repeat-containing domain"/>
    <property type="match status" value="1"/>
</dbReference>
<dbReference type="InterPro" id="IPR002110">
    <property type="entry name" value="Ankyrin_rpt"/>
</dbReference>
<dbReference type="EMBL" id="CAICTM010001151">
    <property type="protein sequence ID" value="CAB9520995.1"/>
    <property type="molecule type" value="Genomic_DNA"/>
</dbReference>
<accession>A0A9N8EIG9</accession>
<dbReference type="SUPFAM" id="SSF48403">
    <property type="entry name" value="Ankyrin repeat"/>
    <property type="match status" value="1"/>
</dbReference>
<proteinExistence type="predicted"/>
<sequence length="661" mass="73247">MADSAAPAAKRQRTGDDDGGDTVGRLVFQRRWEGAIERVKKFPEEANPTTDPTPLALACRLGAPAKCVKAILNACPDKLRHFVDSRGTPLHEAIVCEHVGADVIGTLLEADEALGTKTVRAALLQDIDGFTPLHILIRRRFQSHILTDDGLIQILEMLVKSCAKAVVVPDRGEYEEPPIVYALKANLYAPLLGSEDATTARVERRIYEMVACMLQHYPDAACCVFAGYRGQYTAIHSAVFHGRSPHTLELLLNAESRTHTSSKACMLGNTQGEMPLHFCTMRGEPPQSVALLAKAAPCVVKTRDDSGMMPTHWLWVRFVSSLVALEGGRRGSDDTVTLDIPRQTQYPSTSVYTDFTSFEQGDLETDLLVIRRLDPSVDFLRMRHIPLDVLGEEDSLRWATRTVEILQHVRLRHAQIASRGEQAGTQVVWTRREAVASLFWTKLVSLLEASRQVGENQPSGEHVLAHTAFASPCCLPAVARIVASLFSQEMDLRDDHGRLPLHYAAARKWHDLDWPPEGSPESDARRPARLFRMETLTSLRTAMELSSDTAASIVDTHGRLPLHYMVEAYVKAANRRAWDQPVQAMLDLIKVMVQLFPDALHRSDSATQLVPWLQATATATECAQTTNSFNPEIHLSIPFVLLRENPTLLLSAVGKPQVQNG</sequence>
<evidence type="ECO:0000256" key="1">
    <source>
        <dbReference type="ARBA" id="ARBA00022737"/>
    </source>
</evidence>